<evidence type="ECO:0000313" key="2">
    <source>
        <dbReference type="Proteomes" id="UP000645217"/>
    </source>
</evidence>
<proteinExistence type="predicted"/>
<reference evidence="1" key="1">
    <citation type="journal article" date="2014" name="Int. J. Syst. Evol. Microbiol.">
        <title>Complete genome sequence of Corynebacterium casei LMG S-19264T (=DSM 44701T), isolated from a smear-ripened cheese.</title>
        <authorList>
            <consortium name="US DOE Joint Genome Institute (JGI-PGF)"/>
            <person name="Walter F."/>
            <person name="Albersmeier A."/>
            <person name="Kalinowski J."/>
            <person name="Ruckert C."/>
        </authorList>
    </citation>
    <scope>NUCLEOTIDE SEQUENCE</scope>
    <source>
        <strain evidence="1">JCM 13064</strain>
    </source>
</reference>
<name>A0A917R104_9ACTN</name>
<protein>
    <submittedName>
        <fullName evidence="1">Uncharacterized protein</fullName>
    </submittedName>
</protein>
<evidence type="ECO:0000313" key="1">
    <source>
        <dbReference type="EMBL" id="GGK82436.1"/>
    </source>
</evidence>
<reference evidence="1" key="2">
    <citation type="submission" date="2020-09" db="EMBL/GenBank/DDBJ databases">
        <authorList>
            <person name="Sun Q."/>
            <person name="Ohkuma M."/>
        </authorList>
    </citation>
    <scope>NUCLEOTIDE SEQUENCE</scope>
    <source>
        <strain evidence="1">JCM 13064</strain>
    </source>
</reference>
<sequence length="87" mass="9239">MPCWAAQNPTTSVESSPIVPRVIMLEESFLPAAGFGAGPAAPFASGCGGRTGFGRSCAIDFHFSKSEHSVPFRRINGQRGIEVSRRS</sequence>
<dbReference type="Proteomes" id="UP000645217">
    <property type="component" value="Unassembled WGS sequence"/>
</dbReference>
<comment type="caution">
    <text evidence="1">The sequence shown here is derived from an EMBL/GenBank/DDBJ whole genome shotgun (WGS) entry which is preliminary data.</text>
</comment>
<keyword evidence="2" id="KW-1185">Reference proteome</keyword>
<gene>
    <name evidence="1" type="ORF">GCM10007964_26370</name>
</gene>
<dbReference type="AlphaFoldDB" id="A0A917R104"/>
<organism evidence="1 2">
    <name type="scientific">Sphaerisporangium melleum</name>
    <dbReference type="NCBI Taxonomy" id="321316"/>
    <lineage>
        <taxon>Bacteria</taxon>
        <taxon>Bacillati</taxon>
        <taxon>Actinomycetota</taxon>
        <taxon>Actinomycetes</taxon>
        <taxon>Streptosporangiales</taxon>
        <taxon>Streptosporangiaceae</taxon>
        <taxon>Sphaerisporangium</taxon>
    </lineage>
</organism>
<dbReference type="EMBL" id="BMNT01000012">
    <property type="protein sequence ID" value="GGK82436.1"/>
    <property type="molecule type" value="Genomic_DNA"/>
</dbReference>
<accession>A0A917R104</accession>